<dbReference type="PANTHER" id="PTHR44329:SF214">
    <property type="entry name" value="PROTEIN KINASE DOMAIN-CONTAINING PROTEIN"/>
    <property type="match status" value="1"/>
</dbReference>
<evidence type="ECO:0000256" key="1">
    <source>
        <dbReference type="PROSITE-ProRule" id="PRU10141"/>
    </source>
</evidence>
<dbReference type="InterPro" id="IPR017441">
    <property type="entry name" value="Protein_kinase_ATP_BS"/>
</dbReference>
<keyword evidence="1" id="KW-0547">Nucleotide-binding</keyword>
<evidence type="ECO:0000259" key="4">
    <source>
        <dbReference type="PROSITE" id="PS50011"/>
    </source>
</evidence>
<comment type="caution">
    <text evidence="5">The sequence shown here is derived from an EMBL/GenBank/DDBJ whole genome shotgun (WGS) entry which is preliminary data.</text>
</comment>
<name>A0A836BZZ4_9CHLO</name>
<evidence type="ECO:0000313" key="6">
    <source>
        <dbReference type="Proteomes" id="UP000612055"/>
    </source>
</evidence>
<feature type="region of interest" description="Disordered" evidence="2">
    <location>
        <begin position="191"/>
        <end position="223"/>
    </location>
</feature>
<dbReference type="SUPFAM" id="SSF56112">
    <property type="entry name" value="Protein kinase-like (PK-like)"/>
    <property type="match status" value="1"/>
</dbReference>
<dbReference type="GO" id="GO:0005524">
    <property type="term" value="F:ATP binding"/>
    <property type="evidence" value="ECO:0007669"/>
    <property type="project" value="UniProtKB-UniRule"/>
</dbReference>
<feature type="compositionally biased region" description="Gly residues" evidence="2">
    <location>
        <begin position="621"/>
        <end position="655"/>
    </location>
</feature>
<dbReference type="Gene3D" id="3.30.200.20">
    <property type="entry name" value="Phosphorylase Kinase, domain 1"/>
    <property type="match status" value="1"/>
</dbReference>
<dbReference type="AlphaFoldDB" id="A0A836BZZ4"/>
<feature type="region of interest" description="Disordered" evidence="2">
    <location>
        <begin position="35"/>
        <end position="59"/>
    </location>
</feature>
<dbReference type="Gene3D" id="1.10.510.10">
    <property type="entry name" value="Transferase(Phosphotransferase) domain 1"/>
    <property type="match status" value="1"/>
</dbReference>
<feature type="chain" id="PRO_5032652904" description="Protein kinase domain-containing protein" evidence="3">
    <location>
        <begin position="34"/>
        <end position="1043"/>
    </location>
</feature>
<feature type="signal peptide" evidence="3">
    <location>
        <begin position="1"/>
        <end position="33"/>
    </location>
</feature>
<dbReference type="InterPro" id="IPR000719">
    <property type="entry name" value="Prot_kinase_dom"/>
</dbReference>
<keyword evidence="3" id="KW-0732">Signal</keyword>
<feature type="region of interest" description="Disordered" evidence="2">
    <location>
        <begin position="414"/>
        <end position="435"/>
    </location>
</feature>
<feature type="compositionally biased region" description="Polar residues" evidence="2">
    <location>
        <begin position="209"/>
        <end position="223"/>
    </location>
</feature>
<dbReference type="SMART" id="SM00220">
    <property type="entry name" value="S_TKc"/>
    <property type="match status" value="1"/>
</dbReference>
<dbReference type="Pfam" id="PF00069">
    <property type="entry name" value="Pkinase"/>
    <property type="match status" value="1"/>
</dbReference>
<dbReference type="PROSITE" id="PS50011">
    <property type="entry name" value="PROTEIN_KINASE_DOM"/>
    <property type="match status" value="1"/>
</dbReference>
<evidence type="ECO:0000256" key="3">
    <source>
        <dbReference type="SAM" id="SignalP"/>
    </source>
</evidence>
<evidence type="ECO:0000256" key="2">
    <source>
        <dbReference type="SAM" id="MobiDB-lite"/>
    </source>
</evidence>
<keyword evidence="6" id="KW-1185">Reference proteome</keyword>
<dbReference type="PANTHER" id="PTHR44329">
    <property type="entry name" value="SERINE/THREONINE-PROTEIN KINASE TNNI3K-RELATED"/>
    <property type="match status" value="1"/>
</dbReference>
<feature type="compositionally biased region" description="Gly residues" evidence="2">
    <location>
        <begin position="426"/>
        <end position="435"/>
    </location>
</feature>
<feature type="region of interest" description="Disordered" evidence="2">
    <location>
        <begin position="567"/>
        <end position="602"/>
    </location>
</feature>
<keyword evidence="1" id="KW-0067">ATP-binding</keyword>
<feature type="region of interest" description="Disordered" evidence="2">
    <location>
        <begin position="620"/>
        <end position="661"/>
    </location>
</feature>
<organism evidence="5 6">
    <name type="scientific">Edaphochlamys debaryana</name>
    <dbReference type="NCBI Taxonomy" id="47281"/>
    <lineage>
        <taxon>Eukaryota</taxon>
        <taxon>Viridiplantae</taxon>
        <taxon>Chlorophyta</taxon>
        <taxon>core chlorophytes</taxon>
        <taxon>Chlorophyceae</taxon>
        <taxon>CS clade</taxon>
        <taxon>Chlamydomonadales</taxon>
        <taxon>Chlamydomonadales incertae sedis</taxon>
        <taxon>Edaphochlamys</taxon>
    </lineage>
</organism>
<proteinExistence type="predicted"/>
<sequence length="1043" mass="107484">MAAVMQHPRHEGLPAVAAVLLLAALCAPAPGRAQQPGYLSAASSPPPLPTPEPDGRTAVHADSGSALVAALADPAVTLVVIMTDIIVSEGNWSPFPAPLRLKRNVTVQGDSPSRSDWRVVDWRYQKDRIEVAAGAYLTFRNLVFDNVRSVRHFSFPGFDMMAASPPPGPGERLPAVVCEDIAIIQRTCLPANQPSSSSAPRPEDLPGVQRTTPTVSQEGCRNGSSVRPMDRCWPRMGRYDDLASFATMPDAFQRPVRAGWLLWVKESNYICDTQMTSECAALGLVICFNMMFPNVTFTQATPTPEATTEAPAVADGSRSDGLSAGALAGIVVGSVIGGALVLRAVAAVGMVLTWRRAQHASAAAATAAAAAGDACKGFETGAVAASSVATSRGGWDDTAAHSSRMQYQQYEAPSSVHSNRRTVSQPGGGSRTLGGLGGQMQRLIADLAGAGSGLASSYVSHSHTIMTTQPGDSSGKGGGAVTLQVDVVYLPEAAPHPPPAAPDTATDPCATAGTPGVDALASALDLESLLLTPFTPLRPDLNLDIMTRKQPSGMLSTTPAFLESIQAYPNPASPDTAAAAPRTPPSPAAPGQARGASNGGNRGGGLGAFVAAAAVAAEAKGAGGSKPGSPAGGAGGGAGGGGRAGACAGGGGGAVGPQKPIDGEDQVVLKRRLLGKGAYGKVYEGRYRGEPVAVKVLETDELLAPPLPAQAMMSGTNAELLAWGTQETIYESGSEAALPPPHAAHSAAGPAPPSLGHPSSQPSPAEAAHTKLVESFRHEVNVLGRCQHPGIVRLIAASLTPPRLCLVLELMEGSLEDLIFGSQIHSQPHGVGERGTLLPLPTVLHIAAQILSALAYLHPTAVHRDIKPANVLINHKDSPFPLAKLSDFGLSRLRATVAPTLAPQAGTAVYTAPELFDVENAIVTHHADMYSWAVLTWVMLTGLRPWQGHGLIGVAYQVSVLKSRLPLLPPALPEERCPPRLAALIGACWDADPFRRPAAAEAYKEVQALAAEYGSVSGAGGLRQQHAVPASVLLASRGAAGGH</sequence>
<dbReference type="PROSITE" id="PS00107">
    <property type="entry name" value="PROTEIN_KINASE_ATP"/>
    <property type="match status" value="1"/>
</dbReference>
<evidence type="ECO:0000313" key="5">
    <source>
        <dbReference type="EMBL" id="KAG2493914.1"/>
    </source>
</evidence>
<dbReference type="InterPro" id="IPR051681">
    <property type="entry name" value="Ser/Thr_Kinases-Pseudokinases"/>
</dbReference>
<dbReference type="EMBL" id="JAEHOE010000034">
    <property type="protein sequence ID" value="KAG2493914.1"/>
    <property type="molecule type" value="Genomic_DNA"/>
</dbReference>
<dbReference type="InterPro" id="IPR011009">
    <property type="entry name" value="Kinase-like_dom_sf"/>
</dbReference>
<dbReference type="OrthoDB" id="536504at2759"/>
<feature type="region of interest" description="Disordered" evidence="2">
    <location>
        <begin position="733"/>
        <end position="768"/>
    </location>
</feature>
<feature type="domain" description="Protein kinase" evidence="4">
    <location>
        <begin position="668"/>
        <end position="1009"/>
    </location>
</feature>
<reference evidence="5" key="1">
    <citation type="journal article" date="2020" name="bioRxiv">
        <title>Comparative genomics of Chlamydomonas.</title>
        <authorList>
            <person name="Craig R.J."/>
            <person name="Hasan A.R."/>
            <person name="Ness R.W."/>
            <person name="Keightley P.D."/>
        </authorList>
    </citation>
    <scope>NUCLEOTIDE SEQUENCE</scope>
    <source>
        <strain evidence="5">CCAP 11/70</strain>
    </source>
</reference>
<accession>A0A836BZZ4</accession>
<feature type="binding site" evidence="1">
    <location>
        <position position="695"/>
    </location>
    <ligand>
        <name>ATP</name>
        <dbReference type="ChEBI" id="CHEBI:30616"/>
    </ligand>
</feature>
<feature type="compositionally biased region" description="Polar residues" evidence="2">
    <location>
        <begin position="414"/>
        <end position="425"/>
    </location>
</feature>
<protein>
    <recommendedName>
        <fullName evidence="4">Protein kinase domain-containing protein</fullName>
    </recommendedName>
</protein>
<gene>
    <name evidence="5" type="ORF">HYH03_007850</name>
</gene>
<dbReference type="GO" id="GO:0004674">
    <property type="term" value="F:protein serine/threonine kinase activity"/>
    <property type="evidence" value="ECO:0007669"/>
    <property type="project" value="TreeGrafter"/>
</dbReference>
<dbReference type="Proteomes" id="UP000612055">
    <property type="component" value="Unassembled WGS sequence"/>
</dbReference>